<feature type="region of interest" description="Disordered" evidence="1">
    <location>
        <begin position="241"/>
        <end position="267"/>
    </location>
</feature>
<dbReference type="STRING" id="1408163.A0A0F4Z160"/>
<dbReference type="AlphaFoldDB" id="A0A0F4Z160"/>
<keyword evidence="3" id="KW-1185">Reference proteome</keyword>
<sequence length="318" mass="35970">MAHLAQASKRRRLNEAASTLSRPFKSPLRTPLQKRENGDEKDESLADTKTTNNQTIRSSDEVKGQTTEVQSSTKSGDSSTTKLAVDDDNNSKVQSQPHSQSPHTIANNRNRKLPIYSQQRFASYSSKSDPELSALQKQHSALQSRLFALRSELDTAQQALRIESSNKDKELEALIAKWRAVSQEAADELFASARERVLRMGGVAAWRERENRRREMERWYDADSLADVDYDEAELESRRAEMADDVDLDDSHNKENQTTEPEEEESYACGMNIIAVTSTTKDLPGQQINRLLWHVTVKNQVRQAEDFFLQEAVPTAST</sequence>
<dbReference type="Proteomes" id="UP000053958">
    <property type="component" value="Unassembled WGS sequence"/>
</dbReference>
<dbReference type="PANTHER" id="PTHR28527">
    <property type="entry name" value="MATING-TYPE SWITCHING PROTEIN SWI2-RELATED"/>
    <property type="match status" value="1"/>
</dbReference>
<name>A0A0F4Z160_RASE3</name>
<proteinExistence type="predicted"/>
<feature type="region of interest" description="Disordered" evidence="1">
    <location>
        <begin position="1"/>
        <end position="114"/>
    </location>
</feature>
<evidence type="ECO:0000256" key="1">
    <source>
        <dbReference type="SAM" id="MobiDB-lite"/>
    </source>
</evidence>
<feature type="compositionally biased region" description="Polar residues" evidence="1">
    <location>
        <begin position="91"/>
        <end position="108"/>
    </location>
</feature>
<dbReference type="OrthoDB" id="27934at2759"/>
<accession>A0A0F4Z160</accession>
<dbReference type="Gene3D" id="6.10.140.1020">
    <property type="match status" value="1"/>
</dbReference>
<organism evidence="2 3">
    <name type="scientific">Rasamsonia emersonii (strain ATCC 16479 / CBS 393.64 / IMI 116815)</name>
    <dbReference type="NCBI Taxonomy" id="1408163"/>
    <lineage>
        <taxon>Eukaryota</taxon>
        <taxon>Fungi</taxon>
        <taxon>Dikarya</taxon>
        <taxon>Ascomycota</taxon>
        <taxon>Pezizomycotina</taxon>
        <taxon>Eurotiomycetes</taxon>
        <taxon>Eurotiomycetidae</taxon>
        <taxon>Eurotiales</taxon>
        <taxon>Trichocomaceae</taxon>
        <taxon>Rasamsonia</taxon>
    </lineage>
</organism>
<evidence type="ECO:0000313" key="3">
    <source>
        <dbReference type="Proteomes" id="UP000053958"/>
    </source>
</evidence>
<dbReference type="PANTHER" id="PTHR28527:SF1">
    <property type="entry name" value="SWI5-DEPENDENT RECOMBINATION DNA REPAIR PROTEIN 1"/>
    <property type="match status" value="1"/>
</dbReference>
<gene>
    <name evidence="2" type="ORF">T310_1781</name>
</gene>
<feature type="compositionally biased region" description="Polar residues" evidence="1">
    <location>
        <begin position="47"/>
        <end position="57"/>
    </location>
</feature>
<feature type="compositionally biased region" description="Basic and acidic residues" evidence="1">
    <location>
        <begin position="33"/>
        <end position="46"/>
    </location>
</feature>
<reference evidence="2 3" key="1">
    <citation type="submission" date="2015-04" db="EMBL/GenBank/DDBJ databases">
        <authorList>
            <person name="Heijne W.H."/>
            <person name="Fedorova N.D."/>
            <person name="Nierman W.C."/>
            <person name="Vollebregt A.W."/>
            <person name="Zhao Z."/>
            <person name="Wu L."/>
            <person name="Kumar M."/>
            <person name="Stam H."/>
            <person name="van den Berg M.A."/>
            <person name="Pel H.J."/>
        </authorList>
    </citation>
    <scope>NUCLEOTIDE SEQUENCE [LARGE SCALE GENOMIC DNA]</scope>
    <source>
        <strain evidence="2 3">CBS 393.64</strain>
    </source>
</reference>
<dbReference type="RefSeq" id="XP_013330854.1">
    <property type="nucleotide sequence ID" value="XM_013475400.1"/>
</dbReference>
<evidence type="ECO:0000313" key="2">
    <source>
        <dbReference type="EMBL" id="KKA24242.1"/>
    </source>
</evidence>
<protein>
    <submittedName>
        <fullName evidence="2">DNA repair protein Dds20/Sfr1</fullName>
    </submittedName>
</protein>
<comment type="caution">
    <text evidence="2">The sequence shown here is derived from an EMBL/GenBank/DDBJ whole genome shotgun (WGS) entry which is preliminary data.</text>
</comment>
<dbReference type="GO" id="GO:0006310">
    <property type="term" value="P:DNA recombination"/>
    <property type="evidence" value="ECO:0007669"/>
    <property type="project" value="TreeGrafter"/>
</dbReference>
<dbReference type="EMBL" id="LASV01000072">
    <property type="protein sequence ID" value="KKA24242.1"/>
    <property type="molecule type" value="Genomic_DNA"/>
</dbReference>
<dbReference type="GeneID" id="25314132"/>
<feature type="compositionally biased region" description="Low complexity" evidence="1">
    <location>
        <begin position="71"/>
        <end position="82"/>
    </location>
</feature>